<feature type="repeat" description="ANK" evidence="1">
    <location>
        <begin position="148"/>
        <end position="184"/>
    </location>
</feature>
<dbReference type="SUPFAM" id="SSF48403">
    <property type="entry name" value="Ankyrin repeat"/>
    <property type="match status" value="1"/>
</dbReference>
<dbReference type="Proteomes" id="UP000439903">
    <property type="component" value="Unassembled WGS sequence"/>
</dbReference>
<dbReference type="EMBL" id="WTPW01000036">
    <property type="protein sequence ID" value="KAF0556081.1"/>
    <property type="molecule type" value="Genomic_DNA"/>
</dbReference>
<name>A0A8H4B3B0_GIGMA</name>
<dbReference type="PANTHER" id="PTHR24118">
    <property type="entry name" value="POTE ANKYRIN DOMAIN"/>
    <property type="match status" value="1"/>
</dbReference>
<accession>A0A8H4B3B0</accession>
<dbReference type="Gene3D" id="1.25.40.20">
    <property type="entry name" value="Ankyrin repeat-containing domain"/>
    <property type="match status" value="1"/>
</dbReference>
<dbReference type="Pfam" id="PF12796">
    <property type="entry name" value="Ank_2"/>
    <property type="match status" value="1"/>
</dbReference>
<keyword evidence="3" id="KW-1185">Reference proteome</keyword>
<protein>
    <submittedName>
        <fullName evidence="2">Putative ankyrin repeat protein</fullName>
    </submittedName>
</protein>
<proteinExistence type="predicted"/>
<reference evidence="2 3" key="1">
    <citation type="journal article" date="2019" name="Environ. Microbiol.">
        <title>At the nexus of three kingdoms: the genome of the mycorrhizal fungus Gigaspora margarita provides insights into plant, endobacterial and fungal interactions.</title>
        <authorList>
            <person name="Venice F."/>
            <person name="Ghignone S."/>
            <person name="Salvioli di Fossalunga A."/>
            <person name="Amselem J."/>
            <person name="Novero M."/>
            <person name="Xianan X."/>
            <person name="Sedzielewska Toro K."/>
            <person name="Morin E."/>
            <person name="Lipzen A."/>
            <person name="Grigoriev I.V."/>
            <person name="Henrissat B."/>
            <person name="Martin F.M."/>
            <person name="Bonfante P."/>
        </authorList>
    </citation>
    <scope>NUCLEOTIDE SEQUENCE [LARGE SCALE GENOMIC DNA]</scope>
    <source>
        <strain evidence="2 3">BEG34</strain>
    </source>
</reference>
<evidence type="ECO:0000313" key="3">
    <source>
        <dbReference type="Proteomes" id="UP000439903"/>
    </source>
</evidence>
<dbReference type="OrthoDB" id="539213at2759"/>
<dbReference type="PANTHER" id="PTHR24118:SF99">
    <property type="entry name" value="POTE ANKYRIN DOMAIN FAMILY MEMBER 3C-RELATED"/>
    <property type="match status" value="1"/>
</dbReference>
<keyword evidence="1" id="KW-0040">ANK repeat</keyword>
<dbReference type="PROSITE" id="PS50297">
    <property type="entry name" value="ANK_REP_REGION"/>
    <property type="match status" value="1"/>
</dbReference>
<dbReference type="InterPro" id="IPR036770">
    <property type="entry name" value="Ankyrin_rpt-contain_sf"/>
</dbReference>
<evidence type="ECO:0000313" key="2">
    <source>
        <dbReference type="EMBL" id="KAF0556081.1"/>
    </source>
</evidence>
<dbReference type="InterPro" id="IPR002110">
    <property type="entry name" value="Ankyrin_rpt"/>
</dbReference>
<dbReference type="PROSITE" id="PS50088">
    <property type="entry name" value="ANK_REPEAT"/>
    <property type="match status" value="1"/>
</dbReference>
<dbReference type="AlphaFoldDB" id="A0A8H4B3B0"/>
<gene>
    <name evidence="2" type="ORF">F8M41_016286</name>
</gene>
<evidence type="ECO:0000256" key="1">
    <source>
        <dbReference type="PROSITE-ProRule" id="PRU00023"/>
    </source>
</evidence>
<sequence length="248" mass="28973">MMNYEHLHSTQFPLVVTPTCLRNYGLCPRNCSAGLHCYDGDIQGLLYHLCVDCKIHNLYFYPTSSFALQLPLIAVQELPVKKIILVLSLLEQLKFRLDIKDQHEGRTVFLEACSRLMKRDKQYAAEFPSLVDWFLRSTKFNINEKDNEGWTSLHFIMELKHEEFIIPILKKLLQHGADPSIEDYNGFNPLGYAVYRHELRIIRCLIENIPEFQHGNIIKRAISKAGVFSAKRYYLRSWLQPQLKSIKT</sequence>
<organism evidence="2 3">
    <name type="scientific">Gigaspora margarita</name>
    <dbReference type="NCBI Taxonomy" id="4874"/>
    <lineage>
        <taxon>Eukaryota</taxon>
        <taxon>Fungi</taxon>
        <taxon>Fungi incertae sedis</taxon>
        <taxon>Mucoromycota</taxon>
        <taxon>Glomeromycotina</taxon>
        <taxon>Glomeromycetes</taxon>
        <taxon>Diversisporales</taxon>
        <taxon>Gigasporaceae</taxon>
        <taxon>Gigaspora</taxon>
    </lineage>
</organism>
<comment type="caution">
    <text evidence="2">The sequence shown here is derived from an EMBL/GenBank/DDBJ whole genome shotgun (WGS) entry which is preliminary data.</text>
</comment>